<dbReference type="Gene3D" id="1.50.40.10">
    <property type="entry name" value="Mitochondrial carrier domain"/>
    <property type="match status" value="2"/>
</dbReference>
<keyword evidence="3 9" id="KW-0813">Transport</keyword>
<evidence type="ECO:0000256" key="1">
    <source>
        <dbReference type="ARBA" id="ARBA00004141"/>
    </source>
</evidence>
<dbReference type="InterPro" id="IPR023395">
    <property type="entry name" value="MCP_dom_sf"/>
</dbReference>
<feature type="repeat" description="Solcar" evidence="8">
    <location>
        <begin position="126"/>
        <end position="213"/>
    </location>
</feature>
<dbReference type="Pfam" id="PF00153">
    <property type="entry name" value="Mito_carr"/>
    <property type="match status" value="3"/>
</dbReference>
<evidence type="ECO:0000256" key="3">
    <source>
        <dbReference type="ARBA" id="ARBA00022448"/>
    </source>
</evidence>
<keyword evidence="6" id="KW-1133">Transmembrane helix</keyword>
<dbReference type="Proteomes" id="UP000298030">
    <property type="component" value="Unassembled WGS sequence"/>
</dbReference>
<comment type="caution">
    <text evidence="10">The sequence shown here is derived from an EMBL/GenBank/DDBJ whole genome shotgun (WGS) entry which is preliminary data.</text>
</comment>
<keyword evidence="7 8" id="KW-0472">Membrane</keyword>
<evidence type="ECO:0000313" key="10">
    <source>
        <dbReference type="EMBL" id="TEB29434.1"/>
    </source>
</evidence>
<evidence type="ECO:0000256" key="7">
    <source>
        <dbReference type="ARBA" id="ARBA00023136"/>
    </source>
</evidence>
<evidence type="ECO:0000256" key="5">
    <source>
        <dbReference type="ARBA" id="ARBA00022737"/>
    </source>
</evidence>
<dbReference type="PANTHER" id="PTHR45683">
    <property type="entry name" value="MITOCHONDRIAL NICOTINAMIDE ADENINE DINUCLEOTIDE TRANSPORTER 1-RELATED-RELATED"/>
    <property type="match status" value="1"/>
</dbReference>
<comment type="subcellular location">
    <subcellularLocation>
        <location evidence="1">Membrane</location>
        <topology evidence="1">Multi-pass membrane protein</topology>
    </subcellularLocation>
</comment>
<keyword evidence="4 8" id="KW-0812">Transmembrane</keyword>
<evidence type="ECO:0000256" key="6">
    <source>
        <dbReference type="ARBA" id="ARBA00022989"/>
    </source>
</evidence>
<protein>
    <submittedName>
        <fullName evidence="10">Mitochondrial carrier</fullName>
    </submittedName>
</protein>
<gene>
    <name evidence="10" type="ORF">FA13DRAFT_1711041</name>
</gene>
<organism evidence="10 11">
    <name type="scientific">Coprinellus micaceus</name>
    <name type="common">Glistening ink-cap mushroom</name>
    <name type="synonym">Coprinus micaceus</name>
    <dbReference type="NCBI Taxonomy" id="71717"/>
    <lineage>
        <taxon>Eukaryota</taxon>
        <taxon>Fungi</taxon>
        <taxon>Dikarya</taxon>
        <taxon>Basidiomycota</taxon>
        <taxon>Agaricomycotina</taxon>
        <taxon>Agaricomycetes</taxon>
        <taxon>Agaricomycetidae</taxon>
        <taxon>Agaricales</taxon>
        <taxon>Agaricineae</taxon>
        <taxon>Psathyrellaceae</taxon>
        <taxon>Coprinellus</taxon>
    </lineage>
</organism>
<name>A0A4Y7T656_COPMI</name>
<reference evidence="10 11" key="1">
    <citation type="journal article" date="2019" name="Nat. Ecol. Evol.">
        <title>Megaphylogeny resolves global patterns of mushroom evolution.</title>
        <authorList>
            <person name="Varga T."/>
            <person name="Krizsan K."/>
            <person name="Foldi C."/>
            <person name="Dima B."/>
            <person name="Sanchez-Garcia M."/>
            <person name="Sanchez-Ramirez S."/>
            <person name="Szollosi G.J."/>
            <person name="Szarkandi J.G."/>
            <person name="Papp V."/>
            <person name="Albert L."/>
            <person name="Andreopoulos W."/>
            <person name="Angelini C."/>
            <person name="Antonin V."/>
            <person name="Barry K.W."/>
            <person name="Bougher N.L."/>
            <person name="Buchanan P."/>
            <person name="Buyck B."/>
            <person name="Bense V."/>
            <person name="Catcheside P."/>
            <person name="Chovatia M."/>
            <person name="Cooper J."/>
            <person name="Damon W."/>
            <person name="Desjardin D."/>
            <person name="Finy P."/>
            <person name="Geml J."/>
            <person name="Haridas S."/>
            <person name="Hughes K."/>
            <person name="Justo A."/>
            <person name="Karasinski D."/>
            <person name="Kautmanova I."/>
            <person name="Kiss B."/>
            <person name="Kocsube S."/>
            <person name="Kotiranta H."/>
            <person name="LaButti K.M."/>
            <person name="Lechner B.E."/>
            <person name="Liimatainen K."/>
            <person name="Lipzen A."/>
            <person name="Lukacs Z."/>
            <person name="Mihaltcheva S."/>
            <person name="Morgado L.N."/>
            <person name="Niskanen T."/>
            <person name="Noordeloos M.E."/>
            <person name="Ohm R.A."/>
            <person name="Ortiz-Santana B."/>
            <person name="Ovrebo C."/>
            <person name="Racz N."/>
            <person name="Riley R."/>
            <person name="Savchenko A."/>
            <person name="Shiryaev A."/>
            <person name="Soop K."/>
            <person name="Spirin V."/>
            <person name="Szebenyi C."/>
            <person name="Tomsovsky M."/>
            <person name="Tulloss R.E."/>
            <person name="Uehling J."/>
            <person name="Grigoriev I.V."/>
            <person name="Vagvolgyi C."/>
            <person name="Papp T."/>
            <person name="Martin F.M."/>
            <person name="Miettinen O."/>
            <person name="Hibbett D.S."/>
            <person name="Nagy L.G."/>
        </authorList>
    </citation>
    <scope>NUCLEOTIDE SEQUENCE [LARGE SCALE GENOMIC DNA]</scope>
    <source>
        <strain evidence="10 11">FP101781</strain>
    </source>
</reference>
<dbReference type="GO" id="GO:0006862">
    <property type="term" value="P:nucleotide transport"/>
    <property type="evidence" value="ECO:0007669"/>
    <property type="project" value="InterPro"/>
</dbReference>
<dbReference type="InterPro" id="IPR044712">
    <property type="entry name" value="SLC25A32-like"/>
</dbReference>
<dbReference type="STRING" id="71717.A0A4Y7T656"/>
<feature type="repeat" description="Solcar" evidence="8">
    <location>
        <begin position="236"/>
        <end position="325"/>
    </location>
</feature>
<feature type="repeat" description="Solcar" evidence="8">
    <location>
        <begin position="18"/>
        <end position="107"/>
    </location>
</feature>
<dbReference type="PROSITE" id="PS50920">
    <property type="entry name" value="SOLCAR"/>
    <property type="match status" value="3"/>
</dbReference>
<evidence type="ECO:0000256" key="2">
    <source>
        <dbReference type="ARBA" id="ARBA00006375"/>
    </source>
</evidence>
<dbReference type="OrthoDB" id="428293at2759"/>
<evidence type="ECO:0000256" key="4">
    <source>
        <dbReference type="ARBA" id="ARBA00022692"/>
    </source>
</evidence>
<dbReference type="EMBL" id="QPFP01000027">
    <property type="protein sequence ID" value="TEB29434.1"/>
    <property type="molecule type" value="Genomic_DNA"/>
</dbReference>
<proteinExistence type="inferred from homology"/>
<accession>A0A4Y7T656</accession>
<dbReference type="AlphaFoldDB" id="A0A4Y7T656"/>
<comment type="similarity">
    <text evidence="2 9">Belongs to the mitochondrial carrier (TC 2.A.29) family.</text>
</comment>
<dbReference type="GO" id="GO:0055085">
    <property type="term" value="P:transmembrane transport"/>
    <property type="evidence" value="ECO:0007669"/>
    <property type="project" value="InterPro"/>
</dbReference>
<keyword evidence="11" id="KW-1185">Reference proteome</keyword>
<dbReference type="InterPro" id="IPR018108">
    <property type="entry name" value="MCP_transmembrane"/>
</dbReference>
<dbReference type="GO" id="GO:0016020">
    <property type="term" value="C:membrane"/>
    <property type="evidence" value="ECO:0007669"/>
    <property type="project" value="UniProtKB-SubCell"/>
</dbReference>
<evidence type="ECO:0000313" key="11">
    <source>
        <dbReference type="Proteomes" id="UP000298030"/>
    </source>
</evidence>
<sequence>MTTKKDKIPRQPASFFATTAIDHAVAGLGAGVVTTLCMNPLDLLKIKFQVNTGKQAGTVGKQMWLSLKEVQQTQGWKGLYRGIGPNIAGNASSWGLYFLFYNMLKKQASGGDITKPLSASEYLICSAEASAANLNTSPGAVTAVVTNPFWLIRVRMFATKADSPTAYRGLWDGFSTILKTEGVPGLFKGTMLGLVGVSNGAIQFMAYEKMKAWGFERKRRRAEREGLPYDANTAKLSNIMYTVMSISSKLLALAVTYPYQVIRSRVQNNAASQQQTQFPNIPTTIKRTWASEGVKGFYRGLGTSLVRVLPGTCVTFVVYENLAWLLRTSAATTREQNEEGAHA</sequence>
<evidence type="ECO:0000256" key="9">
    <source>
        <dbReference type="RuleBase" id="RU000488"/>
    </source>
</evidence>
<evidence type="ECO:0000256" key="8">
    <source>
        <dbReference type="PROSITE-ProRule" id="PRU00282"/>
    </source>
</evidence>
<dbReference type="SUPFAM" id="SSF103506">
    <property type="entry name" value="Mitochondrial carrier"/>
    <property type="match status" value="1"/>
</dbReference>
<keyword evidence="5" id="KW-0677">Repeat</keyword>